<reference evidence="1" key="1">
    <citation type="journal article" date="2021" name="Proc. Natl. Acad. Sci. U.S.A.">
        <title>A Catalog of Tens of Thousands of Viruses from Human Metagenomes Reveals Hidden Associations with Chronic Diseases.</title>
        <authorList>
            <person name="Tisza M.J."/>
            <person name="Buck C.B."/>
        </authorList>
    </citation>
    <scope>NUCLEOTIDE SEQUENCE</scope>
    <source>
        <strain evidence="1">Ctx9V1</strain>
    </source>
</reference>
<proteinExistence type="predicted"/>
<protein>
    <submittedName>
        <fullName evidence="1">Uncharacterized protein</fullName>
    </submittedName>
</protein>
<accession>A0A8S5RE27</accession>
<dbReference type="EMBL" id="BK059093">
    <property type="protein sequence ID" value="DAE29403.1"/>
    <property type="molecule type" value="Genomic_DNA"/>
</dbReference>
<organism evidence="1">
    <name type="scientific">virus sp. ctx9V1</name>
    <dbReference type="NCBI Taxonomy" id="2828001"/>
    <lineage>
        <taxon>Viruses</taxon>
    </lineage>
</organism>
<evidence type="ECO:0000313" key="1">
    <source>
        <dbReference type="EMBL" id="DAE29403.1"/>
    </source>
</evidence>
<sequence length="40" mass="4766">MYTLKNCIISVVHPDVHIVSFLIHILQEWLQTVLNTVYQR</sequence>
<name>A0A8S5RE27_9VIRU</name>